<dbReference type="PANTHER" id="PTHR43649">
    <property type="entry name" value="ARABINOSE-BINDING PROTEIN-RELATED"/>
    <property type="match status" value="1"/>
</dbReference>
<dbReference type="Proteomes" id="UP001589810">
    <property type="component" value="Unassembled WGS sequence"/>
</dbReference>
<accession>A0ABV6MJH9</accession>
<reference evidence="6 7" key="1">
    <citation type="submission" date="2024-09" db="EMBL/GenBank/DDBJ databases">
        <authorList>
            <person name="Sun Q."/>
            <person name="Mori K."/>
        </authorList>
    </citation>
    <scope>NUCLEOTIDE SEQUENCE [LARGE SCALE GENOMIC DNA]</scope>
    <source>
        <strain evidence="6 7">TBRC 1432</strain>
    </source>
</reference>
<sequence>MMKKLLAAALASASVVALSACGSSSGSGSASGTVNWWTWDDKQAAAYQSCATAFEKANPGVTVKISQYAVDDYFTKLTAGFVAGTAPDAFQNSVQFFQAYASQHQLLPLDDLITKTNFDLKKFSVGTGAWKFTDGKQYALPLDWAAAAIFYNTDAITKAGYTAKDVENLNWNPDNGGTFDKMVAHLTVDAAGKRGDEAGFDKNHVATYGMGQLAAKDFIGQTTWNSFLATTGWRQGDKPQWPTKFNYDDPNFVKTMKYIKSLTDRGFAPKINSFSAGGGTATISDVDLMGTNKIAMETAGSWEAATFAKLPGVKVGIAPTVLGPDGKTRSDLSNSNGNNIWAGTKNPDLTWKWVSYMGSEECQATAGASGSFFPSIPAAMDSAAAAVAKQGVDLSVFTKALKDGTLYGAPAYANGADLQQTLEPLFEGYFSGSRGDDVFPEMTQKAKDILNKQN</sequence>
<dbReference type="Gene3D" id="3.40.190.10">
    <property type="entry name" value="Periplasmic binding protein-like II"/>
    <property type="match status" value="1"/>
</dbReference>
<proteinExistence type="inferred from homology"/>
<dbReference type="CDD" id="cd13585">
    <property type="entry name" value="PBP2_TMBP_like"/>
    <property type="match status" value="1"/>
</dbReference>
<keyword evidence="3" id="KW-0813">Transport</keyword>
<feature type="signal peptide" evidence="5">
    <location>
        <begin position="1"/>
        <end position="19"/>
    </location>
</feature>
<comment type="subcellular location">
    <subcellularLocation>
        <location evidence="1">Cell envelope</location>
    </subcellularLocation>
</comment>
<dbReference type="Pfam" id="PF01547">
    <property type="entry name" value="SBP_bac_1"/>
    <property type="match status" value="1"/>
</dbReference>
<protein>
    <submittedName>
        <fullName evidence="6">ABC transporter substrate-binding protein</fullName>
    </submittedName>
</protein>
<dbReference type="InterPro" id="IPR006059">
    <property type="entry name" value="SBP"/>
</dbReference>
<name>A0ABV6MJH9_9PSEU</name>
<dbReference type="PROSITE" id="PS51257">
    <property type="entry name" value="PROKAR_LIPOPROTEIN"/>
    <property type="match status" value="1"/>
</dbReference>
<feature type="chain" id="PRO_5046515931" evidence="5">
    <location>
        <begin position="20"/>
        <end position="454"/>
    </location>
</feature>
<comment type="caution">
    <text evidence="6">The sequence shown here is derived from an EMBL/GenBank/DDBJ whole genome shotgun (WGS) entry which is preliminary data.</text>
</comment>
<dbReference type="EMBL" id="JBHLUD010000001">
    <property type="protein sequence ID" value="MFC0540439.1"/>
    <property type="molecule type" value="Genomic_DNA"/>
</dbReference>
<dbReference type="InterPro" id="IPR050490">
    <property type="entry name" value="Bact_solute-bd_prot1"/>
</dbReference>
<dbReference type="PANTHER" id="PTHR43649:SF31">
    <property type="entry name" value="SN-GLYCEROL-3-PHOSPHATE-BINDING PERIPLASMIC PROTEIN UGPB"/>
    <property type="match status" value="1"/>
</dbReference>
<evidence type="ECO:0000256" key="5">
    <source>
        <dbReference type="SAM" id="SignalP"/>
    </source>
</evidence>
<evidence type="ECO:0000256" key="2">
    <source>
        <dbReference type="ARBA" id="ARBA00008520"/>
    </source>
</evidence>
<evidence type="ECO:0000256" key="4">
    <source>
        <dbReference type="ARBA" id="ARBA00022729"/>
    </source>
</evidence>
<evidence type="ECO:0000256" key="1">
    <source>
        <dbReference type="ARBA" id="ARBA00004196"/>
    </source>
</evidence>
<organism evidence="6 7">
    <name type="scientific">Kutzneria chonburiensis</name>
    <dbReference type="NCBI Taxonomy" id="1483604"/>
    <lineage>
        <taxon>Bacteria</taxon>
        <taxon>Bacillati</taxon>
        <taxon>Actinomycetota</taxon>
        <taxon>Actinomycetes</taxon>
        <taxon>Pseudonocardiales</taxon>
        <taxon>Pseudonocardiaceae</taxon>
        <taxon>Kutzneria</taxon>
    </lineage>
</organism>
<keyword evidence="4 5" id="KW-0732">Signal</keyword>
<evidence type="ECO:0000313" key="6">
    <source>
        <dbReference type="EMBL" id="MFC0540439.1"/>
    </source>
</evidence>
<keyword evidence="7" id="KW-1185">Reference proteome</keyword>
<dbReference type="RefSeq" id="WP_273939219.1">
    <property type="nucleotide sequence ID" value="NZ_CP097263.1"/>
</dbReference>
<evidence type="ECO:0000313" key="7">
    <source>
        <dbReference type="Proteomes" id="UP001589810"/>
    </source>
</evidence>
<comment type="similarity">
    <text evidence="2">Belongs to the bacterial solute-binding protein 1 family.</text>
</comment>
<gene>
    <name evidence="6" type="ORF">ACFFH7_03050</name>
</gene>
<dbReference type="SUPFAM" id="SSF53850">
    <property type="entry name" value="Periplasmic binding protein-like II"/>
    <property type="match status" value="1"/>
</dbReference>
<evidence type="ECO:0000256" key="3">
    <source>
        <dbReference type="ARBA" id="ARBA00022448"/>
    </source>
</evidence>